<reference evidence="1 2" key="1">
    <citation type="submission" date="2021-06" db="EMBL/GenBank/DDBJ databases">
        <authorList>
            <person name="Kallberg Y."/>
            <person name="Tangrot J."/>
            <person name="Rosling A."/>
        </authorList>
    </citation>
    <scope>NUCLEOTIDE SEQUENCE [LARGE SCALE GENOMIC DNA]</scope>
    <source>
        <strain evidence="1 2">120-4 pot B 10/14</strain>
    </source>
</reference>
<name>A0ABN7UIU5_GIGMA</name>
<dbReference type="EMBL" id="CAJVQB010003432">
    <property type="protein sequence ID" value="CAG8607930.1"/>
    <property type="molecule type" value="Genomic_DNA"/>
</dbReference>
<accession>A0ABN7UIU5</accession>
<gene>
    <name evidence="1" type="ORF">GMARGA_LOCUS7209</name>
</gene>
<dbReference type="Proteomes" id="UP000789901">
    <property type="component" value="Unassembled WGS sequence"/>
</dbReference>
<protein>
    <submittedName>
        <fullName evidence="1">41973_t:CDS:1</fullName>
    </submittedName>
</protein>
<comment type="caution">
    <text evidence="1">The sequence shown here is derived from an EMBL/GenBank/DDBJ whole genome shotgun (WGS) entry which is preliminary data.</text>
</comment>
<keyword evidence="2" id="KW-1185">Reference proteome</keyword>
<evidence type="ECO:0000313" key="1">
    <source>
        <dbReference type="EMBL" id="CAG8607930.1"/>
    </source>
</evidence>
<evidence type="ECO:0000313" key="2">
    <source>
        <dbReference type="Proteomes" id="UP000789901"/>
    </source>
</evidence>
<sequence length="94" mass="10618">MANISEKNCLSMAYNLIKGKQKAICVYEKGDKAYGLIGNQLYIYEDTWIPYNEDNSITNLANSIMELNIEGHISQVILSSSTSADFDDSRMHYV</sequence>
<organism evidence="1 2">
    <name type="scientific">Gigaspora margarita</name>
    <dbReference type="NCBI Taxonomy" id="4874"/>
    <lineage>
        <taxon>Eukaryota</taxon>
        <taxon>Fungi</taxon>
        <taxon>Fungi incertae sedis</taxon>
        <taxon>Mucoromycota</taxon>
        <taxon>Glomeromycotina</taxon>
        <taxon>Glomeromycetes</taxon>
        <taxon>Diversisporales</taxon>
        <taxon>Gigasporaceae</taxon>
        <taxon>Gigaspora</taxon>
    </lineage>
</organism>
<proteinExistence type="predicted"/>